<accession>Q2IJ25</accession>
<dbReference type="HOGENOM" id="CLU_2679602_0_0_7"/>
<gene>
    <name evidence="1" type="ordered locus">Adeh_1883</name>
</gene>
<dbReference type="AlphaFoldDB" id="Q2IJ25"/>
<evidence type="ECO:0000313" key="2">
    <source>
        <dbReference type="Proteomes" id="UP000001935"/>
    </source>
</evidence>
<dbReference type="EMBL" id="CP000251">
    <property type="protein sequence ID" value="ABC81654.1"/>
    <property type="molecule type" value="Genomic_DNA"/>
</dbReference>
<dbReference type="Proteomes" id="UP000001935">
    <property type="component" value="Chromosome"/>
</dbReference>
<protein>
    <submittedName>
        <fullName evidence="1">Uncharacterized protein</fullName>
    </submittedName>
</protein>
<dbReference type="RefSeq" id="WP_011420937.1">
    <property type="nucleotide sequence ID" value="NC_007760.1"/>
</dbReference>
<name>Q2IJ25_ANADE</name>
<organism evidence="1 2">
    <name type="scientific">Anaeromyxobacter dehalogenans (strain 2CP-C)</name>
    <dbReference type="NCBI Taxonomy" id="290397"/>
    <lineage>
        <taxon>Bacteria</taxon>
        <taxon>Pseudomonadati</taxon>
        <taxon>Myxococcota</taxon>
        <taxon>Myxococcia</taxon>
        <taxon>Myxococcales</taxon>
        <taxon>Cystobacterineae</taxon>
        <taxon>Anaeromyxobacteraceae</taxon>
        <taxon>Anaeromyxobacter</taxon>
    </lineage>
</organism>
<dbReference type="KEGG" id="ade:Adeh_1883"/>
<evidence type="ECO:0000313" key="1">
    <source>
        <dbReference type="EMBL" id="ABC81654.1"/>
    </source>
</evidence>
<sequence length="74" mass="8170">MSIRGTVARLERTIAAIRAKRVSQVWFRIIDRETDETAEAYLARVAEAEREAASFESRGGVAFLMVIGDEGATP</sequence>
<dbReference type="STRING" id="290397.Adeh_1883"/>
<proteinExistence type="predicted"/>
<reference evidence="1" key="1">
    <citation type="submission" date="2006-01" db="EMBL/GenBank/DDBJ databases">
        <title>Complete sequence of Anaeromyxobacter dehalogenans 2CP-C.</title>
        <authorList>
            <consortium name="US DOE Joint Genome Institute"/>
            <person name="Copeland A."/>
            <person name="Lucas S."/>
            <person name="Lapidus A."/>
            <person name="Barry K."/>
            <person name="Detter J.C."/>
            <person name="Glavina T."/>
            <person name="Hammon N."/>
            <person name="Israni S."/>
            <person name="Pitluck S."/>
            <person name="Brettin T."/>
            <person name="Bruce D."/>
            <person name="Han C."/>
            <person name="Tapia R."/>
            <person name="Gilna P."/>
            <person name="Kiss H."/>
            <person name="Schmutz J."/>
            <person name="Larimer F."/>
            <person name="Land M."/>
            <person name="Kyrpides N."/>
            <person name="Anderson I."/>
            <person name="Sanford R.A."/>
            <person name="Ritalahti K.M."/>
            <person name="Thomas H.S."/>
            <person name="Kirby J.R."/>
            <person name="Zhulin I.B."/>
            <person name="Loeffler F.E."/>
            <person name="Richardson P."/>
        </authorList>
    </citation>
    <scope>NUCLEOTIDE SEQUENCE</scope>
    <source>
        <strain evidence="1">2CP-C</strain>
    </source>
</reference>